<dbReference type="GO" id="GO:0006203">
    <property type="term" value="P:dGTP catabolic process"/>
    <property type="evidence" value="ECO:0007669"/>
    <property type="project" value="TreeGrafter"/>
</dbReference>
<dbReference type="Pfam" id="PF03819">
    <property type="entry name" value="MazG"/>
    <property type="match status" value="1"/>
</dbReference>
<dbReference type="GO" id="GO:0046081">
    <property type="term" value="P:dUTP catabolic process"/>
    <property type="evidence" value="ECO:0007669"/>
    <property type="project" value="TreeGrafter"/>
</dbReference>
<dbReference type="RefSeq" id="WP_027272510.1">
    <property type="nucleotide sequence ID" value="NZ_CAAAJE010000002.1"/>
</dbReference>
<gene>
    <name evidence="2" type="ORF">Lsai_0942</name>
</gene>
<dbReference type="GO" id="GO:0046052">
    <property type="term" value="P:UTP catabolic process"/>
    <property type="evidence" value="ECO:0007669"/>
    <property type="project" value="TreeGrafter"/>
</dbReference>
<name>A0A0W0YNQ9_9GAMM</name>
<accession>A0A0W0YNQ9</accession>
<dbReference type="InterPro" id="IPR011551">
    <property type="entry name" value="NTP_PyrPHydrolase_MazG"/>
</dbReference>
<dbReference type="AlphaFoldDB" id="A0A0W0YNQ9"/>
<dbReference type="GO" id="GO:0047429">
    <property type="term" value="F:nucleoside triphosphate diphosphatase activity"/>
    <property type="evidence" value="ECO:0007669"/>
    <property type="project" value="TreeGrafter"/>
</dbReference>
<dbReference type="GO" id="GO:0046047">
    <property type="term" value="P:TTP catabolic process"/>
    <property type="evidence" value="ECO:0007669"/>
    <property type="project" value="TreeGrafter"/>
</dbReference>
<dbReference type="PANTHER" id="PTHR30522:SF0">
    <property type="entry name" value="NUCLEOSIDE TRIPHOSPHATE PYROPHOSPHOHYDROLASE"/>
    <property type="match status" value="1"/>
</dbReference>
<reference evidence="2 3" key="1">
    <citation type="submission" date="2015-11" db="EMBL/GenBank/DDBJ databases">
        <title>Genomic analysis of 38 Legionella species identifies large and diverse effector repertoires.</title>
        <authorList>
            <person name="Burstein D."/>
            <person name="Amaro F."/>
            <person name="Zusman T."/>
            <person name="Lifshitz Z."/>
            <person name="Cohen O."/>
            <person name="Gilbert J.A."/>
            <person name="Pupko T."/>
            <person name="Shuman H.A."/>
            <person name="Segal G."/>
        </authorList>
    </citation>
    <scope>NUCLEOTIDE SEQUENCE [LARGE SCALE GENOMIC DNA]</scope>
    <source>
        <strain evidence="2 3">Mt.St.Helens-4</strain>
    </source>
</reference>
<dbReference type="Proteomes" id="UP000054621">
    <property type="component" value="Unassembled WGS sequence"/>
</dbReference>
<evidence type="ECO:0000313" key="3">
    <source>
        <dbReference type="Proteomes" id="UP000054621"/>
    </source>
</evidence>
<protein>
    <submittedName>
        <fullName evidence="2">Nucleotide pyrophosphohydrolase</fullName>
    </submittedName>
</protein>
<keyword evidence="2" id="KW-0378">Hydrolase</keyword>
<dbReference type="STRING" id="28087.Lsai_0942"/>
<proteinExistence type="predicted"/>
<dbReference type="InterPro" id="IPR004518">
    <property type="entry name" value="MazG-like_dom"/>
</dbReference>
<organism evidence="2 3">
    <name type="scientific">Legionella sainthelensi</name>
    <dbReference type="NCBI Taxonomy" id="28087"/>
    <lineage>
        <taxon>Bacteria</taxon>
        <taxon>Pseudomonadati</taxon>
        <taxon>Pseudomonadota</taxon>
        <taxon>Gammaproteobacteria</taxon>
        <taxon>Legionellales</taxon>
        <taxon>Legionellaceae</taxon>
        <taxon>Legionella</taxon>
    </lineage>
</organism>
<dbReference type="OrthoDB" id="5916960at2"/>
<dbReference type="eggNOG" id="COG1694">
    <property type="taxonomic scope" value="Bacteria"/>
</dbReference>
<dbReference type="PATRIC" id="fig|28087.4.peg.1006"/>
<feature type="domain" description="NTP pyrophosphohydrolase MazG-like" evidence="1">
    <location>
        <begin position="23"/>
        <end position="90"/>
    </location>
</feature>
<dbReference type="GO" id="GO:0046076">
    <property type="term" value="P:dTTP catabolic process"/>
    <property type="evidence" value="ECO:0007669"/>
    <property type="project" value="TreeGrafter"/>
</dbReference>
<dbReference type="PANTHER" id="PTHR30522">
    <property type="entry name" value="NUCLEOSIDE TRIPHOSPHATE PYROPHOSPHOHYDROLASE"/>
    <property type="match status" value="1"/>
</dbReference>
<dbReference type="SUPFAM" id="SSF101386">
    <property type="entry name" value="all-alpha NTP pyrophosphatases"/>
    <property type="match status" value="1"/>
</dbReference>
<evidence type="ECO:0000259" key="1">
    <source>
        <dbReference type="Pfam" id="PF03819"/>
    </source>
</evidence>
<dbReference type="GO" id="GO:0046061">
    <property type="term" value="P:dATP catabolic process"/>
    <property type="evidence" value="ECO:0007669"/>
    <property type="project" value="TreeGrafter"/>
</dbReference>
<dbReference type="Gene3D" id="1.10.287.1080">
    <property type="entry name" value="MazG-like"/>
    <property type="match status" value="1"/>
</dbReference>
<comment type="caution">
    <text evidence="2">The sequence shown here is derived from an EMBL/GenBank/DDBJ whole genome shotgun (WGS) entry which is preliminary data.</text>
</comment>
<sequence>MNLLEKVLFLEQEAADFGFQWETTTQIMEQIQSECMEISEHLQSKQGMNQSALQEEIGDLLHAVFSLCVYCQFSPEETLKKALGKFEHRLHAVKTVAKEKKLNNLQGQSFNELMLIWNLAKKRVG</sequence>
<evidence type="ECO:0000313" key="2">
    <source>
        <dbReference type="EMBL" id="KTD58335.1"/>
    </source>
</evidence>
<dbReference type="EMBL" id="LNYV01000013">
    <property type="protein sequence ID" value="KTD58335.1"/>
    <property type="molecule type" value="Genomic_DNA"/>
</dbReference>